<protein>
    <submittedName>
        <fullName evidence="1">Uncharacterized protein</fullName>
    </submittedName>
</protein>
<dbReference type="OrthoDB" id="5419268at2759"/>
<organism evidence="1 2">
    <name type="scientific">Ascobolus immersus RN42</name>
    <dbReference type="NCBI Taxonomy" id="1160509"/>
    <lineage>
        <taxon>Eukaryota</taxon>
        <taxon>Fungi</taxon>
        <taxon>Dikarya</taxon>
        <taxon>Ascomycota</taxon>
        <taxon>Pezizomycotina</taxon>
        <taxon>Pezizomycetes</taxon>
        <taxon>Pezizales</taxon>
        <taxon>Ascobolaceae</taxon>
        <taxon>Ascobolus</taxon>
    </lineage>
</organism>
<evidence type="ECO:0000313" key="2">
    <source>
        <dbReference type="Proteomes" id="UP000275078"/>
    </source>
</evidence>
<dbReference type="STRING" id="1160509.A0A3N4I281"/>
<gene>
    <name evidence="1" type="ORF">BJ508DRAFT_327764</name>
</gene>
<dbReference type="Proteomes" id="UP000275078">
    <property type="component" value="Unassembled WGS sequence"/>
</dbReference>
<evidence type="ECO:0000313" key="1">
    <source>
        <dbReference type="EMBL" id="RPA80099.1"/>
    </source>
</evidence>
<proteinExistence type="predicted"/>
<accession>A0A3N4I281</accession>
<reference evidence="1 2" key="1">
    <citation type="journal article" date="2018" name="Nat. Ecol. Evol.">
        <title>Pezizomycetes genomes reveal the molecular basis of ectomycorrhizal truffle lifestyle.</title>
        <authorList>
            <person name="Murat C."/>
            <person name="Payen T."/>
            <person name="Noel B."/>
            <person name="Kuo A."/>
            <person name="Morin E."/>
            <person name="Chen J."/>
            <person name="Kohler A."/>
            <person name="Krizsan K."/>
            <person name="Balestrini R."/>
            <person name="Da Silva C."/>
            <person name="Montanini B."/>
            <person name="Hainaut M."/>
            <person name="Levati E."/>
            <person name="Barry K.W."/>
            <person name="Belfiori B."/>
            <person name="Cichocki N."/>
            <person name="Clum A."/>
            <person name="Dockter R.B."/>
            <person name="Fauchery L."/>
            <person name="Guy J."/>
            <person name="Iotti M."/>
            <person name="Le Tacon F."/>
            <person name="Lindquist E.A."/>
            <person name="Lipzen A."/>
            <person name="Malagnac F."/>
            <person name="Mello A."/>
            <person name="Molinier V."/>
            <person name="Miyauchi S."/>
            <person name="Poulain J."/>
            <person name="Riccioni C."/>
            <person name="Rubini A."/>
            <person name="Sitrit Y."/>
            <person name="Splivallo R."/>
            <person name="Traeger S."/>
            <person name="Wang M."/>
            <person name="Zifcakova L."/>
            <person name="Wipf D."/>
            <person name="Zambonelli A."/>
            <person name="Paolocci F."/>
            <person name="Nowrousian M."/>
            <person name="Ottonello S."/>
            <person name="Baldrian P."/>
            <person name="Spatafora J.W."/>
            <person name="Henrissat B."/>
            <person name="Nagy L.G."/>
            <person name="Aury J.M."/>
            <person name="Wincker P."/>
            <person name="Grigoriev I.V."/>
            <person name="Bonfante P."/>
            <person name="Martin F.M."/>
        </authorList>
    </citation>
    <scope>NUCLEOTIDE SEQUENCE [LARGE SCALE GENOMIC DNA]</scope>
    <source>
        <strain evidence="1 2">RN42</strain>
    </source>
</reference>
<keyword evidence="2" id="KW-1185">Reference proteome</keyword>
<dbReference type="AlphaFoldDB" id="A0A3N4I281"/>
<name>A0A3N4I281_ASCIM</name>
<sequence>MSLRPEQIAAAIVASSSLQELLPRFHLPDVHMEMIGSLGVSTQAMQSFLGAYAPEGRRPKSCRLDGNELGLIQGLFLALKNNVAIHRSRRADLLFSLRLSPSASSVLDNILSSVPVIYLKRLKTPCPPLRHWIYEDAVHRQRYEDWLATNPWTPDKRIKTRHYPFYFVDPTDNNLQLDLKPSQSAKVYDADTKELIMFVLADVIAAPHILSWMTEVIERGCAALRSVRLSDPGKLVVCGYSSGSRNEACLGWSSTLATGDMAKVFRKKATGELDRFNCDISNVFSLTWNIFKKIAPEEVLQDYSNTVKLYDLPPMDGNGRQKKFFEIPGLSGPTEVHRQYLADMAPVGGLVAKNYVRYVHTETNLTKYMNSFTTFRGQDSSKGGHFYNCRYGIRVQGGANRWVTWKPTDAHGTSLQDVDYSDPNPTDFKQVGLGTSLSNRLPAAIFGAYMKMIWEEDEEED</sequence>
<dbReference type="EMBL" id="ML119692">
    <property type="protein sequence ID" value="RPA80099.1"/>
    <property type="molecule type" value="Genomic_DNA"/>
</dbReference>